<evidence type="ECO:0000313" key="2">
    <source>
        <dbReference type="Proteomes" id="UP000053641"/>
    </source>
</evidence>
<accession>A0A099YZH4</accession>
<proteinExistence type="predicted"/>
<gene>
    <name evidence="1" type="ORF">N309_04467</name>
</gene>
<dbReference type="EMBL" id="KL888261">
    <property type="protein sequence ID" value="KGL75614.1"/>
    <property type="molecule type" value="Genomic_DNA"/>
</dbReference>
<feature type="non-terminal residue" evidence="1">
    <location>
        <position position="1"/>
    </location>
</feature>
<evidence type="ECO:0000313" key="1">
    <source>
        <dbReference type="EMBL" id="KGL75614.1"/>
    </source>
</evidence>
<dbReference type="Proteomes" id="UP000053641">
    <property type="component" value="Unassembled WGS sequence"/>
</dbReference>
<dbReference type="Gene3D" id="1.10.287.210">
    <property type="match status" value="1"/>
</dbReference>
<keyword evidence="2" id="KW-1185">Reference proteome</keyword>
<feature type="non-terminal residue" evidence="1">
    <location>
        <position position="58"/>
    </location>
</feature>
<organism evidence="1 2">
    <name type="scientific">Tinamus guttatus</name>
    <name type="common">White-throated tinamou</name>
    <dbReference type="NCBI Taxonomy" id="94827"/>
    <lineage>
        <taxon>Eukaryota</taxon>
        <taxon>Metazoa</taxon>
        <taxon>Chordata</taxon>
        <taxon>Craniata</taxon>
        <taxon>Vertebrata</taxon>
        <taxon>Euteleostomi</taxon>
        <taxon>Archelosauria</taxon>
        <taxon>Archosauria</taxon>
        <taxon>Dinosauria</taxon>
        <taxon>Saurischia</taxon>
        <taxon>Theropoda</taxon>
        <taxon>Coelurosauria</taxon>
        <taxon>Aves</taxon>
        <taxon>Palaeognathae</taxon>
        <taxon>Tinamiformes</taxon>
        <taxon>Tinamidae</taxon>
        <taxon>Tinamus</taxon>
    </lineage>
</organism>
<dbReference type="AlphaFoldDB" id="A0A099YZH4"/>
<reference evidence="1 2" key="1">
    <citation type="submission" date="2014-06" db="EMBL/GenBank/DDBJ databases">
        <title>Genome evolution of avian class.</title>
        <authorList>
            <person name="Zhang G."/>
            <person name="Li C."/>
        </authorList>
    </citation>
    <scope>NUCLEOTIDE SEQUENCE [LARGE SCALE GENOMIC DNA]</scope>
    <source>
        <strain evidence="1">BGI_N309</strain>
    </source>
</reference>
<sequence>AVTDMLLLMHVRRCEEAGGMCCMTPSDHSTSIYAQMRTLRALTHQLRVDDDWNPFGRW</sequence>
<protein>
    <submittedName>
        <fullName evidence="1">Uncharacterized protein</fullName>
    </submittedName>
</protein>
<name>A0A099YZH4_TINGU</name>